<dbReference type="InterPro" id="IPR001678">
    <property type="entry name" value="MeTrfase_RsmB-F_NOP2_dom"/>
</dbReference>
<dbReference type="InterPro" id="IPR006027">
    <property type="entry name" value="NusB_RsmB_TIM44"/>
</dbReference>
<comment type="caution">
    <text evidence="6">The sequence shown here is derived from an EMBL/GenBank/DDBJ whole genome shotgun (WGS) entry which is preliminary data.</text>
</comment>
<reference evidence="6" key="1">
    <citation type="submission" date="2019-08" db="EMBL/GenBank/DDBJ databases">
        <authorList>
            <person name="Kucharzyk K."/>
            <person name="Murdoch R.W."/>
            <person name="Higgins S."/>
            <person name="Loffler F."/>
        </authorList>
    </citation>
    <scope>NUCLEOTIDE SEQUENCE</scope>
</reference>
<dbReference type="InterPro" id="IPR023267">
    <property type="entry name" value="RCMT"/>
</dbReference>
<proteinExistence type="predicted"/>
<dbReference type="EMBL" id="VSSQ01024303">
    <property type="protein sequence ID" value="MPM71738.1"/>
    <property type="molecule type" value="Genomic_DNA"/>
</dbReference>
<evidence type="ECO:0000256" key="2">
    <source>
        <dbReference type="ARBA" id="ARBA00022679"/>
    </source>
</evidence>
<dbReference type="Gene3D" id="1.10.940.10">
    <property type="entry name" value="NusB-like"/>
    <property type="match status" value="1"/>
</dbReference>
<dbReference type="Pfam" id="PF01029">
    <property type="entry name" value="NusB"/>
    <property type="match status" value="1"/>
</dbReference>
<dbReference type="NCBIfam" id="NF011494">
    <property type="entry name" value="PRK14902.1"/>
    <property type="match status" value="1"/>
</dbReference>
<accession>A0A645C303</accession>
<evidence type="ECO:0000313" key="6">
    <source>
        <dbReference type="EMBL" id="MPM71738.1"/>
    </source>
</evidence>
<protein>
    <submittedName>
        <fullName evidence="6">Ribosomal RNA small subunit methyltransferase B</fullName>
        <ecNumber evidence="6">2.1.1.176</ecNumber>
    </submittedName>
</protein>
<dbReference type="PANTHER" id="PTHR22807">
    <property type="entry name" value="NOP2 YEAST -RELATED NOL1/NOP2/FMU SUN DOMAIN-CONTAINING"/>
    <property type="match status" value="1"/>
</dbReference>
<dbReference type="PANTHER" id="PTHR22807:SF53">
    <property type="entry name" value="RIBOSOMAL RNA SMALL SUBUNIT METHYLTRANSFERASE B-RELATED"/>
    <property type="match status" value="1"/>
</dbReference>
<dbReference type="PROSITE" id="PS51686">
    <property type="entry name" value="SAM_MT_RSMB_NOP"/>
    <property type="match status" value="1"/>
</dbReference>
<dbReference type="InterPro" id="IPR029063">
    <property type="entry name" value="SAM-dependent_MTases_sf"/>
</dbReference>
<dbReference type="Pfam" id="PF01189">
    <property type="entry name" value="Methyltr_RsmB-F"/>
    <property type="match status" value="1"/>
</dbReference>
<keyword evidence="3" id="KW-0949">S-adenosyl-L-methionine</keyword>
<dbReference type="SUPFAM" id="SSF53335">
    <property type="entry name" value="S-adenosyl-L-methionine-dependent methyltransferases"/>
    <property type="match status" value="1"/>
</dbReference>
<dbReference type="Gene3D" id="3.40.50.150">
    <property type="entry name" value="Vaccinia Virus protein VP39"/>
    <property type="match status" value="1"/>
</dbReference>
<keyword evidence="4" id="KW-0694">RNA-binding</keyword>
<keyword evidence="2 6" id="KW-0808">Transferase</keyword>
<sequence>MRNILRLSAAQILLLDRIPDSAAVNEAVKLTRDLGLEDLTGLVNGVLRNLIRGREELSFPAKEEGLTYYRVMQSLPEWYAQKILDAYGPEEGDRLLCYEKQEHYITVRPNLQRISAAKFEELLQKKTWDAKPGILPGVWHISGASDIGHDNDFLDGLFSIQGEGSMVAAMAVKPKLGAQVLDTCAAPGGKSAFMSEQMQGTGRVQAWDVHEHRVDLIQALADRLRLYNIRPAMRDALVYREQMDRMMDAVLIDAPCTGSGMLFEKPDLRHNLKEESLKELTEIQSKLLDTCSHYVKPGAALVYATCSILPEENHLQVKDFLDTHPDFIMDALPEEIPANLRELTGEYGLQLLPHRDGMEGFFVARMKRV</sequence>
<dbReference type="SUPFAM" id="SSF48013">
    <property type="entry name" value="NusB-like"/>
    <property type="match status" value="1"/>
</dbReference>
<dbReference type="InterPro" id="IPR035926">
    <property type="entry name" value="NusB-like_sf"/>
</dbReference>
<gene>
    <name evidence="6" type="primary">rsmB_18</name>
    <name evidence="6" type="ORF">SDC9_118709</name>
</gene>
<keyword evidence="1 6" id="KW-0489">Methyltransferase</keyword>
<dbReference type="GO" id="GO:0006355">
    <property type="term" value="P:regulation of DNA-templated transcription"/>
    <property type="evidence" value="ECO:0007669"/>
    <property type="project" value="InterPro"/>
</dbReference>
<dbReference type="InterPro" id="IPR049560">
    <property type="entry name" value="MeTrfase_RsmB-F_NOP2_cat"/>
</dbReference>
<organism evidence="6">
    <name type="scientific">bioreactor metagenome</name>
    <dbReference type="NCBI Taxonomy" id="1076179"/>
    <lineage>
        <taxon>unclassified sequences</taxon>
        <taxon>metagenomes</taxon>
        <taxon>ecological metagenomes</taxon>
    </lineage>
</organism>
<evidence type="ECO:0000256" key="3">
    <source>
        <dbReference type="ARBA" id="ARBA00022691"/>
    </source>
</evidence>
<dbReference type="GO" id="GO:0001510">
    <property type="term" value="P:RNA methylation"/>
    <property type="evidence" value="ECO:0007669"/>
    <property type="project" value="InterPro"/>
</dbReference>
<dbReference type="PRINTS" id="PR02008">
    <property type="entry name" value="RCMTFAMILY"/>
</dbReference>
<name>A0A645C303_9ZZZZ</name>
<dbReference type="GO" id="GO:0008173">
    <property type="term" value="F:RNA methyltransferase activity"/>
    <property type="evidence" value="ECO:0007669"/>
    <property type="project" value="InterPro"/>
</dbReference>
<feature type="domain" description="SAM-dependent MTase RsmB/NOP-type" evidence="5">
    <location>
        <begin position="95"/>
        <end position="369"/>
    </location>
</feature>
<evidence type="ECO:0000256" key="4">
    <source>
        <dbReference type="ARBA" id="ARBA00022884"/>
    </source>
</evidence>
<dbReference type="EC" id="2.1.1.176" evidence="6"/>
<evidence type="ECO:0000256" key="1">
    <source>
        <dbReference type="ARBA" id="ARBA00022603"/>
    </source>
</evidence>
<evidence type="ECO:0000259" key="5">
    <source>
        <dbReference type="PROSITE" id="PS51686"/>
    </source>
</evidence>
<dbReference type="GO" id="GO:0003723">
    <property type="term" value="F:RNA binding"/>
    <property type="evidence" value="ECO:0007669"/>
    <property type="project" value="UniProtKB-KW"/>
</dbReference>
<dbReference type="AlphaFoldDB" id="A0A645C303"/>